<dbReference type="Proteomes" id="UP001517247">
    <property type="component" value="Unassembled WGS sequence"/>
</dbReference>
<dbReference type="PROSITE" id="PS51257">
    <property type="entry name" value="PROKAR_LIPOPROTEIN"/>
    <property type="match status" value="1"/>
</dbReference>
<evidence type="ECO:0000313" key="1">
    <source>
        <dbReference type="EMBL" id="MFN0254928.1"/>
    </source>
</evidence>
<organism evidence="1 2">
    <name type="scientific">Pedobacter ureilyticus</name>
    <dbReference type="NCBI Taxonomy" id="1393051"/>
    <lineage>
        <taxon>Bacteria</taxon>
        <taxon>Pseudomonadati</taxon>
        <taxon>Bacteroidota</taxon>
        <taxon>Sphingobacteriia</taxon>
        <taxon>Sphingobacteriales</taxon>
        <taxon>Sphingobacteriaceae</taxon>
        <taxon>Pedobacter</taxon>
    </lineage>
</organism>
<keyword evidence="2" id="KW-1185">Reference proteome</keyword>
<proteinExistence type="predicted"/>
<sequence>MKVFLFGLATLLFMACKQPQKQAVPKPNEKEMITYFTYGELPPVGYIYYDTVLVLAKYRLNVKNMGGCEPDGIDYKDLEHRNKQTAQYMAKQFGKDWVKDFEKQTKLKIMLSLDLED</sequence>
<protein>
    <recommendedName>
        <fullName evidence="3">DUF4907 domain-containing protein</fullName>
    </recommendedName>
</protein>
<name>A0ABW9J313_9SPHI</name>
<evidence type="ECO:0000313" key="2">
    <source>
        <dbReference type="Proteomes" id="UP001517247"/>
    </source>
</evidence>
<dbReference type="EMBL" id="SSHJ02000001">
    <property type="protein sequence ID" value="MFN0254928.1"/>
    <property type="molecule type" value="Genomic_DNA"/>
</dbReference>
<accession>A0ABW9J313</accession>
<dbReference type="RefSeq" id="WP_138722038.1">
    <property type="nucleotide sequence ID" value="NZ_SSHJ02000001.1"/>
</dbReference>
<comment type="caution">
    <text evidence="1">The sequence shown here is derived from an EMBL/GenBank/DDBJ whole genome shotgun (WGS) entry which is preliminary data.</text>
</comment>
<gene>
    <name evidence="1" type="ORF">E6A44_005050</name>
</gene>
<evidence type="ECO:0008006" key="3">
    <source>
        <dbReference type="Google" id="ProtNLM"/>
    </source>
</evidence>
<reference evidence="1 2" key="1">
    <citation type="submission" date="2024-12" db="EMBL/GenBank/DDBJ databases">
        <authorList>
            <person name="Hu S."/>
        </authorList>
    </citation>
    <scope>NUCLEOTIDE SEQUENCE [LARGE SCALE GENOMIC DNA]</scope>
    <source>
        <strain evidence="1 2">THG-T11</strain>
    </source>
</reference>